<evidence type="ECO:0000313" key="12">
    <source>
        <dbReference type="Proteomes" id="UP000221165"/>
    </source>
</evidence>
<keyword evidence="3 10" id="KW-0812">Transmembrane</keyword>
<dbReference type="RefSeq" id="XP_067921601.1">
    <property type="nucleotide sequence ID" value="XM_068066428.1"/>
</dbReference>
<feature type="region of interest" description="Disordered" evidence="9">
    <location>
        <begin position="31"/>
        <end position="50"/>
    </location>
</feature>
<evidence type="ECO:0000256" key="3">
    <source>
        <dbReference type="ARBA" id="ARBA00022692"/>
    </source>
</evidence>
<keyword evidence="4" id="KW-0732">Signal</keyword>
<dbReference type="GeneID" id="94429639"/>
<dbReference type="InterPro" id="IPR016574">
    <property type="entry name" value="Nicalin"/>
</dbReference>
<feature type="region of interest" description="Disordered" evidence="9">
    <location>
        <begin position="224"/>
        <end position="246"/>
    </location>
</feature>
<feature type="non-terminal residue" evidence="11">
    <location>
        <position position="1"/>
    </location>
</feature>
<evidence type="ECO:0000256" key="7">
    <source>
        <dbReference type="ARBA" id="ARBA00023136"/>
    </source>
</evidence>
<keyword evidence="7 10" id="KW-0472">Membrane</keyword>
<evidence type="ECO:0000256" key="6">
    <source>
        <dbReference type="ARBA" id="ARBA00022989"/>
    </source>
</evidence>
<dbReference type="Proteomes" id="UP000221165">
    <property type="component" value="Unassembled WGS sequence"/>
</dbReference>
<keyword evidence="6 10" id="KW-1133">Transmembrane helix</keyword>
<dbReference type="PANTHER" id="PTHR31826">
    <property type="entry name" value="NICALIN"/>
    <property type="match status" value="1"/>
</dbReference>
<dbReference type="Gene3D" id="3.40.630.10">
    <property type="entry name" value="Zn peptidases"/>
    <property type="match status" value="1"/>
</dbReference>
<keyword evidence="8" id="KW-0325">Glycoprotein</keyword>
<evidence type="ECO:0000256" key="10">
    <source>
        <dbReference type="SAM" id="Phobius"/>
    </source>
</evidence>
<evidence type="ECO:0000256" key="1">
    <source>
        <dbReference type="ARBA" id="ARBA00004389"/>
    </source>
</evidence>
<evidence type="ECO:0000256" key="5">
    <source>
        <dbReference type="ARBA" id="ARBA00022824"/>
    </source>
</evidence>
<dbReference type="SUPFAM" id="SSF53187">
    <property type="entry name" value="Zn-dependent exopeptidases"/>
    <property type="match status" value="1"/>
</dbReference>
<dbReference type="AlphaFoldDB" id="A0A2C6KSE5"/>
<comment type="caution">
    <text evidence="11">The sequence shown here is derived from an EMBL/GenBank/DDBJ whole genome shotgun (WGS) entry which is preliminary data.</text>
</comment>
<accession>A0A2C6KSE5</accession>
<gene>
    <name evidence="11" type="ORF">CSUI_006264</name>
</gene>
<evidence type="ECO:0000256" key="8">
    <source>
        <dbReference type="ARBA" id="ARBA00023180"/>
    </source>
</evidence>
<proteinExistence type="inferred from homology"/>
<name>A0A2C6KSE5_9APIC</name>
<dbReference type="EMBL" id="MIGC01003131">
    <property type="protein sequence ID" value="PHJ19909.1"/>
    <property type="molecule type" value="Genomic_DNA"/>
</dbReference>
<dbReference type="GO" id="GO:0009966">
    <property type="term" value="P:regulation of signal transduction"/>
    <property type="evidence" value="ECO:0007669"/>
    <property type="project" value="InterPro"/>
</dbReference>
<comment type="subcellular location">
    <subcellularLocation>
        <location evidence="1">Endoplasmic reticulum membrane</location>
        <topology evidence="1">Single-pass membrane protein</topology>
    </subcellularLocation>
</comment>
<dbReference type="OrthoDB" id="330504at2759"/>
<organism evidence="11 12">
    <name type="scientific">Cystoisospora suis</name>
    <dbReference type="NCBI Taxonomy" id="483139"/>
    <lineage>
        <taxon>Eukaryota</taxon>
        <taxon>Sar</taxon>
        <taxon>Alveolata</taxon>
        <taxon>Apicomplexa</taxon>
        <taxon>Conoidasida</taxon>
        <taxon>Coccidia</taxon>
        <taxon>Eucoccidiorida</taxon>
        <taxon>Eimeriorina</taxon>
        <taxon>Sarcocystidae</taxon>
        <taxon>Cystoisospora</taxon>
    </lineage>
</organism>
<evidence type="ECO:0000256" key="2">
    <source>
        <dbReference type="ARBA" id="ARBA00007717"/>
    </source>
</evidence>
<keyword evidence="12" id="KW-1185">Reference proteome</keyword>
<evidence type="ECO:0000256" key="9">
    <source>
        <dbReference type="SAM" id="MobiDB-lite"/>
    </source>
</evidence>
<reference evidence="11 12" key="1">
    <citation type="journal article" date="2017" name="Int. J. Parasitol.">
        <title>The genome of the protozoan parasite Cystoisospora suis and a reverse vaccinology approach to identify vaccine candidates.</title>
        <authorList>
            <person name="Palmieri N."/>
            <person name="Shrestha A."/>
            <person name="Ruttkowski B."/>
            <person name="Beck T."/>
            <person name="Vogl C."/>
            <person name="Tomley F."/>
            <person name="Blake D.P."/>
            <person name="Joachim A."/>
        </authorList>
    </citation>
    <scope>NUCLEOTIDE SEQUENCE [LARGE SCALE GENOMIC DNA]</scope>
    <source>
        <strain evidence="11 12">Wien I</strain>
    </source>
</reference>
<dbReference type="VEuPathDB" id="ToxoDB:CSUI_006264"/>
<sequence>HLAVGAHQNGSGVAAVLELARILSRLYGEGDEAAEEDKDPANTKKRNFGSPNRRGKYSFLFLLTDAGASDFAGASAFLNQLEPTLLQSIQYVLCLDDLIPSSSSSSTVMYLHTAKKYKNAHVQTLLSLLENFLKKNGIDSFVLKPRKIVVQQAPLKPRRQHEHFTMRKLISGTLSAKSDEEAKENLWTRSSLIDSQPLDEESEKAFTAVTTAVAETLASLTYSLDDKEDRKEQGGERHEKEQKGEVEEVEIIRGSYGVSTAHLNAWVSLASKTPRFYAYQSLARSVKKSEGGGSIPFQEEIETSFRRSGLIPQTQTFSLEPFSNISFTYEPPLYMAVLETRPVFFDILLLLLSLAYCFSIYYTLAGWDLLLPGLTRLLNTASSLFSKGTSQMLKAAKGGTTGGDEE</sequence>
<dbReference type="GO" id="GO:0005789">
    <property type="term" value="C:endoplasmic reticulum membrane"/>
    <property type="evidence" value="ECO:0007669"/>
    <property type="project" value="UniProtKB-SubCell"/>
</dbReference>
<evidence type="ECO:0000256" key="4">
    <source>
        <dbReference type="ARBA" id="ARBA00022729"/>
    </source>
</evidence>
<evidence type="ECO:0000313" key="11">
    <source>
        <dbReference type="EMBL" id="PHJ19909.1"/>
    </source>
</evidence>
<protein>
    <submittedName>
        <fullName evidence="11">M28 family peptidase</fullName>
    </submittedName>
</protein>
<keyword evidence="5" id="KW-0256">Endoplasmic reticulum</keyword>
<comment type="similarity">
    <text evidence="2">Belongs to the nicastrin family.</text>
</comment>
<feature type="transmembrane region" description="Helical" evidence="10">
    <location>
        <begin position="343"/>
        <end position="364"/>
    </location>
</feature>